<organism evidence="2 3">
    <name type="scientific">Vermiconidia calcicola</name>
    <dbReference type="NCBI Taxonomy" id="1690605"/>
    <lineage>
        <taxon>Eukaryota</taxon>
        <taxon>Fungi</taxon>
        <taxon>Dikarya</taxon>
        <taxon>Ascomycota</taxon>
        <taxon>Pezizomycotina</taxon>
        <taxon>Dothideomycetes</taxon>
        <taxon>Dothideomycetidae</taxon>
        <taxon>Mycosphaerellales</taxon>
        <taxon>Extremaceae</taxon>
        <taxon>Vermiconidia</taxon>
    </lineage>
</organism>
<proteinExistence type="predicted"/>
<evidence type="ECO:0000313" key="3">
    <source>
        <dbReference type="Proteomes" id="UP001345827"/>
    </source>
</evidence>
<dbReference type="Proteomes" id="UP001345827">
    <property type="component" value="Unassembled WGS sequence"/>
</dbReference>
<protein>
    <submittedName>
        <fullName evidence="2">Uncharacterized protein</fullName>
    </submittedName>
</protein>
<feature type="compositionally biased region" description="Polar residues" evidence="1">
    <location>
        <begin position="87"/>
        <end position="96"/>
    </location>
</feature>
<dbReference type="EMBL" id="JAXLQG010000004">
    <property type="protein sequence ID" value="KAK5541064.1"/>
    <property type="molecule type" value="Genomic_DNA"/>
</dbReference>
<evidence type="ECO:0000313" key="2">
    <source>
        <dbReference type="EMBL" id="KAK5541064.1"/>
    </source>
</evidence>
<dbReference type="AlphaFoldDB" id="A0AAV9QHV1"/>
<name>A0AAV9QHV1_9PEZI</name>
<keyword evidence="3" id="KW-1185">Reference proteome</keyword>
<comment type="caution">
    <text evidence="2">The sequence shown here is derived from an EMBL/GenBank/DDBJ whole genome shotgun (WGS) entry which is preliminary data.</text>
</comment>
<sequence>MSEAFLSTQQFGNLNNDIADDDNQAVNSHAYTSAVNFYEEFDFNNLNQPLPVSNENIFEFVDFDDLLPTGDYQLNRSPRPEEPAQVIDTNTPADQV</sequence>
<feature type="region of interest" description="Disordered" evidence="1">
    <location>
        <begin position="70"/>
        <end position="96"/>
    </location>
</feature>
<reference evidence="2 3" key="1">
    <citation type="submission" date="2023-06" db="EMBL/GenBank/DDBJ databases">
        <title>Black Yeasts Isolated from many extreme environments.</title>
        <authorList>
            <person name="Coleine C."/>
            <person name="Stajich J.E."/>
            <person name="Selbmann L."/>
        </authorList>
    </citation>
    <scope>NUCLEOTIDE SEQUENCE [LARGE SCALE GENOMIC DNA]</scope>
    <source>
        <strain evidence="2 3">CCFEE 5887</strain>
    </source>
</reference>
<evidence type="ECO:0000256" key="1">
    <source>
        <dbReference type="SAM" id="MobiDB-lite"/>
    </source>
</evidence>
<gene>
    <name evidence="2" type="ORF">LTR25_002841</name>
</gene>
<accession>A0AAV9QHV1</accession>